<sequence>MRESSVIQLREGMCLDHHIQPSEAEIWHL</sequence>
<evidence type="ECO:0000313" key="1">
    <source>
        <dbReference type="EMBL" id="KAK7129721.1"/>
    </source>
</evidence>
<protein>
    <submittedName>
        <fullName evidence="1">Uncharacterized protein</fullName>
    </submittedName>
</protein>
<keyword evidence="2" id="KW-1185">Reference proteome</keyword>
<reference evidence="1 2" key="1">
    <citation type="submission" date="2024-02" db="EMBL/GenBank/DDBJ databases">
        <title>Chromosome-level genome assembly of the Eurasian Minnow (Phoxinus phoxinus).</title>
        <authorList>
            <person name="Oriowo T.O."/>
            <person name="Martin S."/>
            <person name="Stange M."/>
            <person name="Chrysostomakis Y."/>
            <person name="Brown T."/>
            <person name="Winkler S."/>
            <person name="Kukowka S."/>
            <person name="Myers E.W."/>
            <person name="Bohne A."/>
        </authorList>
    </citation>
    <scope>NUCLEOTIDE SEQUENCE [LARGE SCALE GENOMIC DNA]</scope>
    <source>
        <strain evidence="1">ZFMK-TIS-60720</strain>
        <tissue evidence="1">Whole Organism</tissue>
    </source>
</reference>
<comment type="caution">
    <text evidence="1">The sequence shown here is derived from an EMBL/GenBank/DDBJ whole genome shotgun (WGS) entry which is preliminary data.</text>
</comment>
<dbReference type="Proteomes" id="UP001364617">
    <property type="component" value="Unassembled WGS sequence"/>
</dbReference>
<dbReference type="AlphaFoldDB" id="A0AAN9CC15"/>
<proteinExistence type="predicted"/>
<evidence type="ECO:0000313" key="2">
    <source>
        <dbReference type="Proteomes" id="UP001364617"/>
    </source>
</evidence>
<organism evidence="1 2">
    <name type="scientific">Phoxinus phoxinus</name>
    <name type="common">Eurasian minnow</name>
    <dbReference type="NCBI Taxonomy" id="58324"/>
    <lineage>
        <taxon>Eukaryota</taxon>
        <taxon>Metazoa</taxon>
        <taxon>Chordata</taxon>
        <taxon>Craniata</taxon>
        <taxon>Vertebrata</taxon>
        <taxon>Euteleostomi</taxon>
        <taxon>Actinopterygii</taxon>
        <taxon>Neopterygii</taxon>
        <taxon>Teleostei</taxon>
        <taxon>Ostariophysi</taxon>
        <taxon>Cypriniformes</taxon>
        <taxon>Leuciscidae</taxon>
        <taxon>Phoxininae</taxon>
        <taxon>Phoxinus</taxon>
    </lineage>
</organism>
<gene>
    <name evidence="1" type="ORF">R3I93_019384</name>
</gene>
<name>A0AAN9CC15_9TELE</name>
<dbReference type="EMBL" id="JAYKXH010000021">
    <property type="protein sequence ID" value="KAK7129721.1"/>
    <property type="molecule type" value="Genomic_DNA"/>
</dbReference>
<accession>A0AAN9CC15</accession>